<reference evidence="1" key="1">
    <citation type="submission" date="2019-11" db="UniProtKB">
        <authorList>
            <consortium name="WormBaseParasite"/>
        </authorList>
    </citation>
    <scope>IDENTIFICATION</scope>
</reference>
<sequence length="146" mass="15965">YCCGGGGGCRIVRHTDPIFTLALSILRKASAHAPLRAYPLPHTTGLTQAAVHSQANPDRTEKKTDFFCTVARQPQFGCPSGRIPMKTRFVVPTWSLHRAVHVHNLAVAVCDTLPPPPSPVQPMANSLLSAIYSTPLPFCYVYVNWL</sequence>
<organism evidence="1">
    <name type="scientific">Mesocestoides corti</name>
    <name type="common">Flatworm</name>
    <dbReference type="NCBI Taxonomy" id="53468"/>
    <lineage>
        <taxon>Eukaryota</taxon>
        <taxon>Metazoa</taxon>
        <taxon>Spiralia</taxon>
        <taxon>Lophotrochozoa</taxon>
        <taxon>Platyhelminthes</taxon>
        <taxon>Cestoda</taxon>
        <taxon>Eucestoda</taxon>
        <taxon>Cyclophyllidea</taxon>
        <taxon>Mesocestoididae</taxon>
        <taxon>Mesocestoides</taxon>
    </lineage>
</organism>
<evidence type="ECO:0000313" key="1">
    <source>
        <dbReference type="WBParaSite" id="MCU_011485-RA"/>
    </source>
</evidence>
<protein>
    <submittedName>
        <fullName evidence="1">Secreted protein</fullName>
    </submittedName>
</protein>
<proteinExistence type="predicted"/>
<name>A0A5K3FZV2_MESCO</name>
<accession>A0A5K3FZV2</accession>
<dbReference type="WBParaSite" id="MCU_011485-RA">
    <property type="protein sequence ID" value="MCU_011485-RA"/>
    <property type="gene ID" value="MCU_011485"/>
</dbReference>
<dbReference type="AlphaFoldDB" id="A0A5K3FZV2"/>